<dbReference type="Pfam" id="PF02525">
    <property type="entry name" value="Flavodoxin_2"/>
    <property type="match status" value="1"/>
</dbReference>
<evidence type="ECO:0000259" key="7">
    <source>
        <dbReference type="Pfam" id="PF02525"/>
    </source>
</evidence>
<keyword evidence="2 6" id="KW-0288">FMN</keyword>
<comment type="catalytic activity">
    <reaction evidence="6">
        <text>2 a quinone + NADH + H(+) = 2 a 1,4-benzosemiquinone + NAD(+)</text>
        <dbReference type="Rhea" id="RHEA:65952"/>
        <dbReference type="ChEBI" id="CHEBI:15378"/>
        <dbReference type="ChEBI" id="CHEBI:57540"/>
        <dbReference type="ChEBI" id="CHEBI:57945"/>
        <dbReference type="ChEBI" id="CHEBI:132124"/>
        <dbReference type="ChEBI" id="CHEBI:134225"/>
    </reaction>
</comment>
<dbReference type="InterPro" id="IPR023048">
    <property type="entry name" value="NADH:quinone_OxRdtase_FMN_depd"/>
</dbReference>
<comment type="catalytic activity">
    <reaction evidence="5">
        <text>N,N-dimethyl-1,4-phenylenediamine + anthranilate + 2 NAD(+) = 2-(4-dimethylaminophenyl)diazenylbenzoate + 2 NADH + 2 H(+)</text>
        <dbReference type="Rhea" id="RHEA:55872"/>
        <dbReference type="ChEBI" id="CHEBI:15378"/>
        <dbReference type="ChEBI" id="CHEBI:15783"/>
        <dbReference type="ChEBI" id="CHEBI:16567"/>
        <dbReference type="ChEBI" id="CHEBI:57540"/>
        <dbReference type="ChEBI" id="CHEBI:57945"/>
        <dbReference type="ChEBI" id="CHEBI:71579"/>
        <dbReference type="EC" id="1.7.1.17"/>
    </reaction>
    <physiologicalReaction direction="right-to-left" evidence="5">
        <dbReference type="Rhea" id="RHEA:55874"/>
    </physiologicalReaction>
</comment>
<dbReference type="GO" id="GO:0009055">
    <property type="term" value="F:electron transfer activity"/>
    <property type="evidence" value="ECO:0007669"/>
    <property type="project" value="UniProtKB-UniRule"/>
</dbReference>
<protein>
    <recommendedName>
        <fullName evidence="6">FMN dependent NADH:quinone oxidoreductase</fullName>
        <ecNumber evidence="6">1.6.5.-</ecNumber>
    </recommendedName>
    <alternativeName>
        <fullName evidence="6">Azo-dye reductase</fullName>
    </alternativeName>
    <alternativeName>
        <fullName evidence="6">FMN-dependent NADH-azo compound oxidoreductase</fullName>
    </alternativeName>
    <alternativeName>
        <fullName evidence="6">FMN-dependent NADH-azoreductase</fullName>
        <ecNumber evidence="6">1.7.1.17</ecNumber>
    </alternativeName>
</protein>
<dbReference type="EMBL" id="WNDQ01000029">
    <property type="protein sequence ID" value="KAF1020868.1"/>
    <property type="molecule type" value="Genomic_DNA"/>
</dbReference>
<dbReference type="GO" id="GO:0010181">
    <property type="term" value="F:FMN binding"/>
    <property type="evidence" value="ECO:0007669"/>
    <property type="project" value="UniProtKB-UniRule"/>
</dbReference>
<feature type="binding site" evidence="6">
    <location>
        <begin position="96"/>
        <end position="99"/>
    </location>
    <ligand>
        <name>FMN</name>
        <dbReference type="ChEBI" id="CHEBI:58210"/>
    </ligand>
</feature>
<dbReference type="PANTHER" id="PTHR43741">
    <property type="entry name" value="FMN-DEPENDENT NADH-AZOREDUCTASE 1"/>
    <property type="match status" value="1"/>
</dbReference>
<feature type="binding site" evidence="6">
    <location>
        <begin position="15"/>
        <end position="17"/>
    </location>
    <ligand>
        <name>FMN</name>
        <dbReference type="ChEBI" id="CHEBI:58210"/>
    </ligand>
</feature>
<evidence type="ECO:0000256" key="1">
    <source>
        <dbReference type="ARBA" id="ARBA00022630"/>
    </source>
</evidence>
<evidence type="ECO:0000256" key="4">
    <source>
        <dbReference type="ARBA" id="ARBA00023027"/>
    </source>
</evidence>
<dbReference type="AlphaFoldDB" id="A0A7V8FNE6"/>
<accession>A0A7V8FNE6</accession>
<comment type="cofactor">
    <cofactor evidence="6">
        <name>FMN</name>
        <dbReference type="ChEBI" id="CHEBI:58210"/>
    </cofactor>
    <text evidence="6">Binds 1 FMN per subunit.</text>
</comment>
<evidence type="ECO:0000313" key="9">
    <source>
        <dbReference type="Proteomes" id="UP000461670"/>
    </source>
</evidence>
<keyword evidence="3 6" id="KW-0560">Oxidoreductase</keyword>
<feature type="binding site" evidence="6">
    <location>
        <position position="9"/>
    </location>
    <ligand>
        <name>FMN</name>
        <dbReference type="ChEBI" id="CHEBI:58210"/>
    </ligand>
</feature>
<dbReference type="Gene3D" id="3.40.50.360">
    <property type="match status" value="1"/>
</dbReference>
<proteinExistence type="inferred from homology"/>
<comment type="caution">
    <text evidence="8">The sequence shown here is derived from an EMBL/GenBank/DDBJ whole genome shotgun (WGS) entry which is preliminary data.</text>
</comment>
<feature type="domain" description="Flavodoxin-like fold" evidence="7">
    <location>
        <begin position="1"/>
        <end position="199"/>
    </location>
</feature>
<comment type="subunit">
    <text evidence="6">Homodimer.</text>
</comment>
<dbReference type="InterPro" id="IPR003680">
    <property type="entry name" value="Flavodoxin_fold"/>
</dbReference>
<dbReference type="InterPro" id="IPR029039">
    <property type="entry name" value="Flavoprotein-like_sf"/>
</dbReference>
<organism evidence="8 9">
    <name type="scientific">Paracidovorax wautersii</name>
    <dbReference type="NCBI Taxonomy" id="1177982"/>
    <lineage>
        <taxon>Bacteria</taxon>
        <taxon>Pseudomonadati</taxon>
        <taxon>Pseudomonadota</taxon>
        <taxon>Betaproteobacteria</taxon>
        <taxon>Burkholderiales</taxon>
        <taxon>Comamonadaceae</taxon>
        <taxon>Paracidovorax</taxon>
    </lineage>
</organism>
<dbReference type="InterPro" id="IPR050104">
    <property type="entry name" value="FMN-dep_NADH:Q_OxRdtase_AzoR1"/>
</dbReference>
<dbReference type="SUPFAM" id="SSF52218">
    <property type="entry name" value="Flavoproteins"/>
    <property type="match status" value="1"/>
</dbReference>
<dbReference type="GO" id="GO:0016652">
    <property type="term" value="F:oxidoreductase activity, acting on NAD(P)H as acceptor"/>
    <property type="evidence" value="ECO:0007669"/>
    <property type="project" value="UniProtKB-UniRule"/>
</dbReference>
<evidence type="ECO:0000256" key="6">
    <source>
        <dbReference type="HAMAP-Rule" id="MF_01216"/>
    </source>
</evidence>
<name>A0A7V8FNE6_9BURK</name>
<feature type="binding site" evidence="6">
    <location>
        <begin position="140"/>
        <end position="143"/>
    </location>
    <ligand>
        <name>FMN</name>
        <dbReference type="ChEBI" id="CHEBI:58210"/>
    </ligand>
</feature>
<evidence type="ECO:0000256" key="5">
    <source>
        <dbReference type="ARBA" id="ARBA00048542"/>
    </source>
</evidence>
<dbReference type="EC" id="1.6.5.-" evidence="6"/>
<dbReference type="PANTHER" id="PTHR43741:SF4">
    <property type="entry name" value="FMN-DEPENDENT NADH:QUINONE OXIDOREDUCTASE"/>
    <property type="match status" value="1"/>
</dbReference>
<comment type="function">
    <text evidence="6">Also exhibits azoreductase activity. Catalyzes the reductive cleavage of the azo bond in aromatic azo compounds to the corresponding amines.</text>
</comment>
<evidence type="ECO:0000313" key="8">
    <source>
        <dbReference type="EMBL" id="KAF1020868.1"/>
    </source>
</evidence>
<evidence type="ECO:0000256" key="3">
    <source>
        <dbReference type="ARBA" id="ARBA00023002"/>
    </source>
</evidence>
<keyword evidence="1 6" id="KW-0285">Flavoprotein</keyword>
<dbReference type="EC" id="1.7.1.17" evidence="6"/>
<keyword evidence="4 6" id="KW-0520">NAD</keyword>
<gene>
    <name evidence="8" type="primary">azoR1_1</name>
    <name evidence="6" type="synonym">azoR</name>
    <name evidence="8" type="ORF">GAK30_02256</name>
</gene>
<evidence type="ECO:0000256" key="2">
    <source>
        <dbReference type="ARBA" id="ARBA00022643"/>
    </source>
</evidence>
<reference evidence="9" key="1">
    <citation type="journal article" date="2020" name="MBio">
        <title>Horizontal gene transfer to a defensive symbiont with a reduced genome amongst a multipartite beetle microbiome.</title>
        <authorList>
            <person name="Waterworth S.C."/>
            <person name="Florez L.V."/>
            <person name="Rees E.R."/>
            <person name="Hertweck C."/>
            <person name="Kaltenpoth M."/>
            <person name="Kwan J.C."/>
        </authorList>
    </citation>
    <scope>NUCLEOTIDE SEQUENCE [LARGE SCALE GENOMIC DNA]</scope>
</reference>
<dbReference type="HAMAP" id="MF_01216">
    <property type="entry name" value="Azoreductase_type1"/>
    <property type="match status" value="1"/>
</dbReference>
<dbReference type="Proteomes" id="UP000461670">
    <property type="component" value="Unassembled WGS sequence"/>
</dbReference>
<comment type="function">
    <text evidence="6">Quinone reductase that provides resistance to thiol-specific stress caused by electrophilic quinones.</text>
</comment>
<sequence length="208" mass="21953">MQVLHIDSSILGEASISRTLTALVVADLSANAPTAKVVYRDLVQEVIPHLDGPIAAGFRPLSIPAGAAIVAAEHARSEQLVTEFLASDVIVIGAPMYNFSVASQLKAWIDRIVQPGRTFKYTSTGPVGLAPGKRVIVVTTRGGAYTSGPLAPLDFQEPYLQATLGFMGVTDVRFIRAENLSKGEALAAPSISAARDSVRDATRQVLAT</sequence>
<dbReference type="GO" id="GO:0016655">
    <property type="term" value="F:oxidoreductase activity, acting on NAD(P)H, quinone or similar compound as acceptor"/>
    <property type="evidence" value="ECO:0007669"/>
    <property type="project" value="InterPro"/>
</dbReference>
<comment type="similarity">
    <text evidence="6">Belongs to the azoreductase type 1 family.</text>
</comment>